<dbReference type="RefSeq" id="WP_275667560.1">
    <property type="nucleotide sequence ID" value="NZ_CP024963.1"/>
</dbReference>
<protein>
    <submittedName>
        <fullName evidence="2">Uncharacterized protein</fullName>
    </submittedName>
</protein>
<reference evidence="2 3" key="1">
    <citation type="submission" date="2017-11" db="EMBL/GenBank/DDBJ databases">
        <title>Genome sequence of Entomoplasma luminosum PIMN-1 (ATCC 49195).</title>
        <authorList>
            <person name="Lo W.-S."/>
            <person name="Gasparich G.E."/>
            <person name="Kuo C.-H."/>
        </authorList>
    </citation>
    <scope>NUCLEOTIDE SEQUENCE [LARGE SCALE GENOMIC DNA]</scope>
    <source>
        <strain evidence="2 3">PIMN-1</strain>
    </source>
</reference>
<keyword evidence="3" id="KW-1185">Reference proteome</keyword>
<sequence length="41" mass="4923">MKRIDYLTALNVEIVKTNKEIEKLEREMLQTLKVLEKYAKV</sequence>
<accession>A0A2K8NTT5</accession>
<dbReference type="Proteomes" id="UP000232063">
    <property type="component" value="Chromosome"/>
</dbReference>
<evidence type="ECO:0000313" key="3">
    <source>
        <dbReference type="Proteomes" id="UP000232063"/>
    </source>
</evidence>
<dbReference type="EMBL" id="CP024963">
    <property type="protein sequence ID" value="ATZ17265.1"/>
    <property type="molecule type" value="Genomic_DNA"/>
</dbReference>
<evidence type="ECO:0000313" key="2">
    <source>
        <dbReference type="EMBL" id="ATZ17265.1"/>
    </source>
</evidence>
<proteinExistence type="predicted"/>
<evidence type="ECO:0000256" key="1">
    <source>
        <dbReference type="SAM" id="Coils"/>
    </source>
</evidence>
<dbReference type="AlphaFoldDB" id="A0A2K8NTT5"/>
<organism evidence="2 3">
    <name type="scientific">Williamsoniiplasma luminosum</name>
    <dbReference type="NCBI Taxonomy" id="214888"/>
    <lineage>
        <taxon>Bacteria</taxon>
        <taxon>Bacillati</taxon>
        <taxon>Mycoplasmatota</taxon>
        <taxon>Mollicutes</taxon>
        <taxon>Entomoplasmatales</taxon>
        <taxon>Williamsoniiplasma</taxon>
    </lineage>
</organism>
<gene>
    <name evidence="2" type="ORF">ELUMI_v1c05410</name>
</gene>
<keyword evidence="1" id="KW-0175">Coiled coil</keyword>
<feature type="coiled-coil region" evidence="1">
    <location>
        <begin position="7"/>
        <end position="41"/>
    </location>
</feature>
<name>A0A2K8NTT5_9MOLU</name>
<dbReference type="KEGG" id="elj:ELUMI_v1c05410"/>